<evidence type="ECO:0000313" key="3">
    <source>
        <dbReference type="Proteomes" id="UP000018417"/>
    </source>
</evidence>
<keyword evidence="1" id="KW-0472">Membrane</keyword>
<dbReference type="AlphaFoldDB" id="N9FCN2"/>
<keyword evidence="1" id="KW-0812">Transmembrane</keyword>
<comment type="caution">
    <text evidence="2">The sequence shown here is derived from an EMBL/GenBank/DDBJ whole genome shotgun (WGS) entry which is preliminary data.</text>
</comment>
<dbReference type="GeneID" id="42680594"/>
<protein>
    <submittedName>
        <fullName evidence="2">Uncharacterized protein</fullName>
    </submittedName>
</protein>
<dbReference type="RefSeq" id="WP_005056434.1">
    <property type="nucleotide sequence ID" value="NZ_KB849762.1"/>
</dbReference>
<dbReference type="Proteomes" id="UP000018417">
    <property type="component" value="Unassembled WGS sequence"/>
</dbReference>
<gene>
    <name evidence="2" type="ORF">F934_03148</name>
</gene>
<keyword evidence="1" id="KW-1133">Transmembrane helix</keyword>
<name>N9FCN2_9GAMM</name>
<organism evidence="2 3">
    <name type="scientific">Acinetobacter beijerinckii ANC 3835</name>
    <dbReference type="NCBI Taxonomy" id="1217649"/>
    <lineage>
        <taxon>Bacteria</taxon>
        <taxon>Pseudomonadati</taxon>
        <taxon>Pseudomonadota</taxon>
        <taxon>Gammaproteobacteria</taxon>
        <taxon>Moraxellales</taxon>
        <taxon>Moraxellaceae</taxon>
        <taxon>Acinetobacter</taxon>
    </lineage>
</organism>
<dbReference type="PATRIC" id="fig|1217649.3.peg.3066"/>
<dbReference type="EMBL" id="APQK01000018">
    <property type="protein sequence ID" value="ENW02641.1"/>
    <property type="molecule type" value="Genomic_DNA"/>
</dbReference>
<reference evidence="2 3" key="1">
    <citation type="submission" date="2013-02" db="EMBL/GenBank/DDBJ databases">
        <title>The Genome Sequence of Acinetobacter beijerinckii ANC 3835.</title>
        <authorList>
            <consortium name="The Broad Institute Genome Sequencing Platform"/>
            <consortium name="The Broad Institute Genome Sequencing Center for Infectious Disease"/>
            <person name="Cerqueira G."/>
            <person name="Feldgarden M."/>
            <person name="Courvalin P."/>
            <person name="Perichon B."/>
            <person name="Grillot-Courvalin C."/>
            <person name="Clermont D."/>
            <person name="Rocha E."/>
            <person name="Yoon E.-J."/>
            <person name="Nemec A."/>
            <person name="Walker B."/>
            <person name="Young S.K."/>
            <person name="Zeng Q."/>
            <person name="Gargeya S."/>
            <person name="Fitzgerald M."/>
            <person name="Haas B."/>
            <person name="Abouelleil A."/>
            <person name="Alvarado L."/>
            <person name="Arachchi H.M."/>
            <person name="Berlin A.M."/>
            <person name="Chapman S.B."/>
            <person name="Dewar J."/>
            <person name="Goldberg J."/>
            <person name="Griggs A."/>
            <person name="Gujja S."/>
            <person name="Hansen M."/>
            <person name="Howarth C."/>
            <person name="Imamovic A."/>
            <person name="Larimer J."/>
            <person name="McCowan C."/>
            <person name="Murphy C."/>
            <person name="Neiman D."/>
            <person name="Pearson M."/>
            <person name="Priest M."/>
            <person name="Roberts A."/>
            <person name="Saif S."/>
            <person name="Shea T."/>
            <person name="Sisk P."/>
            <person name="Sykes S."/>
            <person name="Wortman J."/>
            <person name="Nusbaum C."/>
            <person name="Birren B."/>
        </authorList>
    </citation>
    <scope>NUCLEOTIDE SEQUENCE [LARGE SCALE GENOMIC DNA]</scope>
    <source>
        <strain evidence="2 3">ANC 3835</strain>
    </source>
</reference>
<sequence length="38" mass="4589">MSFLRKKNKASFVFFIITLYSFLGFGIGFIIWEYFLDK</sequence>
<accession>N9FCN2</accession>
<dbReference type="HOGENOM" id="CLU_215642_0_0_6"/>
<evidence type="ECO:0000313" key="2">
    <source>
        <dbReference type="EMBL" id="ENW02641.1"/>
    </source>
</evidence>
<evidence type="ECO:0000256" key="1">
    <source>
        <dbReference type="SAM" id="Phobius"/>
    </source>
</evidence>
<proteinExistence type="predicted"/>
<dbReference type="OrthoDB" id="6705109at2"/>
<feature type="transmembrane region" description="Helical" evidence="1">
    <location>
        <begin position="12"/>
        <end position="32"/>
    </location>
</feature>